<name>A0A7S3GKK3_9EUKA</name>
<evidence type="ECO:0000256" key="4">
    <source>
        <dbReference type="SAM" id="MobiDB-lite"/>
    </source>
</evidence>
<evidence type="ECO:0000313" key="5">
    <source>
        <dbReference type="EMBL" id="CAE0269089.1"/>
    </source>
</evidence>
<dbReference type="SMART" id="SM00369">
    <property type="entry name" value="LRR_TYP"/>
    <property type="match status" value="6"/>
</dbReference>
<dbReference type="PANTHER" id="PTHR48051">
    <property type="match status" value="1"/>
</dbReference>
<dbReference type="InterPro" id="IPR032675">
    <property type="entry name" value="LRR_dom_sf"/>
</dbReference>
<evidence type="ECO:0000256" key="1">
    <source>
        <dbReference type="ARBA" id="ARBA00022614"/>
    </source>
</evidence>
<feature type="region of interest" description="Disordered" evidence="4">
    <location>
        <begin position="1"/>
        <end position="20"/>
    </location>
</feature>
<feature type="compositionally biased region" description="Basic and acidic residues" evidence="4">
    <location>
        <begin position="547"/>
        <end position="559"/>
    </location>
</feature>
<dbReference type="Gene3D" id="3.80.10.10">
    <property type="entry name" value="Ribonuclease Inhibitor"/>
    <property type="match status" value="3"/>
</dbReference>
<feature type="compositionally biased region" description="Low complexity" evidence="4">
    <location>
        <begin position="463"/>
        <end position="474"/>
    </location>
</feature>
<feature type="region of interest" description="Disordered" evidence="4">
    <location>
        <begin position="438"/>
        <end position="478"/>
    </location>
</feature>
<feature type="region of interest" description="Disordered" evidence="4">
    <location>
        <begin position="109"/>
        <end position="324"/>
    </location>
</feature>
<feature type="compositionally biased region" description="Basic residues" evidence="4">
    <location>
        <begin position="298"/>
        <end position="311"/>
    </location>
</feature>
<dbReference type="SUPFAM" id="SSF52058">
    <property type="entry name" value="L domain-like"/>
    <property type="match status" value="1"/>
</dbReference>
<organism evidence="5">
    <name type="scientific">Palpitomonas bilix</name>
    <dbReference type="NCBI Taxonomy" id="652834"/>
    <lineage>
        <taxon>Eukaryota</taxon>
        <taxon>Eukaryota incertae sedis</taxon>
    </lineage>
</organism>
<dbReference type="InterPro" id="IPR001611">
    <property type="entry name" value="Leu-rich_rpt"/>
</dbReference>
<dbReference type="InterPro" id="IPR050216">
    <property type="entry name" value="LRR_domain-containing"/>
</dbReference>
<feature type="compositionally biased region" description="Low complexity" evidence="4">
    <location>
        <begin position="159"/>
        <end position="169"/>
    </location>
</feature>
<evidence type="ECO:0008006" key="6">
    <source>
        <dbReference type="Google" id="ProtNLM"/>
    </source>
</evidence>
<feature type="compositionally biased region" description="Low complexity" evidence="4">
    <location>
        <begin position="230"/>
        <end position="246"/>
    </location>
</feature>
<sequence>MYGRPSIVHEQEEEEGAQREDVMVAPPPDVVEKGLDVIKVFLSAFYHAKLTGVLTLRDLNLEWLSLRRYEQYVADVVEMDLTGNHLLFLPLEVGKLSHLRTLRLDGVEERRRGKNESERGKERKGKEGEETGEGSSTLSTLVEEEVEMRKKWSAPGRTSHLLPSLPSSSEEGKKGAGGRSEGGGQRRRRKSIVSLPTLLEAQSRARGGREGEWESGEGKEHGGKGEKRTLSSTLHSLPHLSASASTGQRHRSSSNASRGGEEDQSSGGGGGGEKVHHVNKTGGGGRRGSISSNSNKSGGHRHRKSSRRRRTSITSAGVDEHGGVNEEKIRECQLLFPPPAVWKRGSHSVIQFLRDRYRERVERALFLREMEIGPVLMQRLCAELVKPYLNWGRGVYVLDLAGNHLGSVPSAVIAARMRERDRQRERLQHLSVGSMRWESSLTSTSMDGSGRVSDEGGKEEGRLPLSSSSLPLSSAEVDGEVDERGQYLTSADPFLFLAASFPSLRRLNIANNGLSHLPLSLFSPLTYPDAEVERGERGREEEEEERERERGDDKDKQGAHGEQSQSQSQSHTQLDEREEKKWRWKPPPSARHAPSPFETTLVSLIAQRNQLRSVPAALAALSNLTEVDFGSNMLVKVPTALRALRKLKLLTLSDNLIEEVPPFIGSLTSLTKLWVGGNFIRFLPSELGFLSLTLLDWDDNPVVDPPVEILSKGLPITMDYFKRMERAKQTGILNLRQSGLTSLPPSVLSLTHLTQLLLSSNDIRTLPAELEEFGSLRLIEVDGNPLEDPPLEVIRDGADATRSYMRVTRTAVEKGMPSLNLAGLGLSALPRHLIFKFAEKGTLQSLDLTSNCLTALPLEIGYLTSLTELKLDGNQLTALPVQLAHLSLLTKLDTLGNAITSPPPHIMEEGPKAVREYLAYNLPYYSEDGTIARRNHPGREMAVNAHPSGAARNAGAAGGGEGLSSCAISEKRLEEEVRQLEKQLVELLDIVTE</sequence>
<feature type="compositionally biased region" description="Basic and acidic residues" evidence="4">
    <location>
        <begin position="109"/>
        <end position="129"/>
    </location>
</feature>
<keyword evidence="2" id="KW-0677">Repeat</keyword>
<feature type="compositionally biased region" description="Basic and acidic residues" evidence="4">
    <location>
        <begin position="452"/>
        <end position="462"/>
    </location>
</feature>
<gene>
    <name evidence="5" type="ORF">PBIL07802_LOCUS31442</name>
</gene>
<dbReference type="GO" id="GO:0005737">
    <property type="term" value="C:cytoplasm"/>
    <property type="evidence" value="ECO:0007669"/>
    <property type="project" value="TreeGrafter"/>
</dbReference>
<keyword evidence="1" id="KW-0433">Leucine-rich repeat</keyword>
<dbReference type="PANTHER" id="PTHR48051:SF1">
    <property type="entry name" value="RAS SUPPRESSOR PROTEIN 1"/>
    <property type="match status" value="1"/>
</dbReference>
<proteinExistence type="predicted"/>
<feature type="compositionally biased region" description="Polar residues" evidence="4">
    <location>
        <begin position="438"/>
        <end position="447"/>
    </location>
</feature>
<feature type="coiled-coil region" evidence="3">
    <location>
        <begin position="963"/>
        <end position="990"/>
    </location>
</feature>
<evidence type="ECO:0000256" key="2">
    <source>
        <dbReference type="ARBA" id="ARBA00022737"/>
    </source>
</evidence>
<reference evidence="5" key="1">
    <citation type="submission" date="2021-01" db="EMBL/GenBank/DDBJ databases">
        <authorList>
            <person name="Corre E."/>
            <person name="Pelletier E."/>
            <person name="Niang G."/>
            <person name="Scheremetjew M."/>
            <person name="Finn R."/>
            <person name="Kale V."/>
            <person name="Holt S."/>
            <person name="Cochrane G."/>
            <person name="Meng A."/>
            <person name="Brown T."/>
            <person name="Cohen L."/>
        </authorList>
    </citation>
    <scope>NUCLEOTIDE SEQUENCE</scope>
    <source>
        <strain evidence="5">NIES-2562</strain>
    </source>
</reference>
<dbReference type="PROSITE" id="PS51450">
    <property type="entry name" value="LRR"/>
    <property type="match status" value="2"/>
</dbReference>
<feature type="compositionally biased region" description="Low complexity" evidence="4">
    <location>
        <begin position="288"/>
        <end position="297"/>
    </location>
</feature>
<feature type="compositionally biased region" description="Basic and acidic residues" evidence="4">
    <location>
        <begin position="531"/>
        <end position="540"/>
    </location>
</feature>
<dbReference type="InterPro" id="IPR003591">
    <property type="entry name" value="Leu-rich_rpt_typical-subtyp"/>
</dbReference>
<dbReference type="EMBL" id="HBIB01047769">
    <property type="protein sequence ID" value="CAE0269089.1"/>
    <property type="molecule type" value="Transcribed_RNA"/>
</dbReference>
<accession>A0A7S3GKK3</accession>
<evidence type="ECO:0000256" key="3">
    <source>
        <dbReference type="SAM" id="Coils"/>
    </source>
</evidence>
<dbReference type="AlphaFoldDB" id="A0A7S3GKK3"/>
<protein>
    <recommendedName>
        <fullName evidence="6">Leucine rich repeat domain containing protein</fullName>
    </recommendedName>
</protein>
<feature type="compositionally biased region" description="Basic and acidic residues" evidence="4">
    <location>
        <begin position="207"/>
        <end position="229"/>
    </location>
</feature>
<keyword evidence="3" id="KW-0175">Coiled coil</keyword>
<feature type="region of interest" description="Disordered" evidence="4">
    <location>
        <begin position="530"/>
        <end position="596"/>
    </location>
</feature>